<accession>A0A396HTS3</accession>
<reference evidence="1" key="1">
    <citation type="journal article" date="2018" name="Nat. Plants">
        <title>Whole-genome landscape of Medicago truncatula symbiotic genes.</title>
        <authorList>
            <person name="Pecrix Y."/>
            <person name="Gamas P."/>
            <person name="Carrere S."/>
        </authorList>
    </citation>
    <scope>NUCLEOTIDE SEQUENCE</scope>
    <source>
        <tissue evidence="1">Leaves</tissue>
    </source>
</reference>
<sequence>MYDVLSHTTSVLWLDLYPILLQIRILFAPIVELNQIEDNKAARLQLKCQNIQGLLFMEYMLFPITYRKPIKDNIKKNSISSTVRRKL</sequence>
<gene>
    <name evidence="1" type="ORF">MtrunA17_Chr5g0416891</name>
</gene>
<protein>
    <submittedName>
        <fullName evidence="1">Uncharacterized protein</fullName>
    </submittedName>
</protein>
<dbReference type="Proteomes" id="UP000265566">
    <property type="component" value="Chromosome 5"/>
</dbReference>
<organism evidence="1">
    <name type="scientific">Medicago truncatula</name>
    <name type="common">Barrel medic</name>
    <name type="synonym">Medicago tribuloides</name>
    <dbReference type="NCBI Taxonomy" id="3880"/>
    <lineage>
        <taxon>Eukaryota</taxon>
        <taxon>Viridiplantae</taxon>
        <taxon>Streptophyta</taxon>
        <taxon>Embryophyta</taxon>
        <taxon>Tracheophyta</taxon>
        <taxon>Spermatophyta</taxon>
        <taxon>Magnoliopsida</taxon>
        <taxon>eudicotyledons</taxon>
        <taxon>Gunneridae</taxon>
        <taxon>Pentapetalae</taxon>
        <taxon>rosids</taxon>
        <taxon>fabids</taxon>
        <taxon>Fabales</taxon>
        <taxon>Fabaceae</taxon>
        <taxon>Papilionoideae</taxon>
        <taxon>50 kb inversion clade</taxon>
        <taxon>NPAAA clade</taxon>
        <taxon>Hologalegina</taxon>
        <taxon>IRL clade</taxon>
        <taxon>Trifolieae</taxon>
        <taxon>Medicago</taxon>
    </lineage>
</organism>
<evidence type="ECO:0000313" key="1">
    <source>
        <dbReference type="EMBL" id="RHN55354.1"/>
    </source>
</evidence>
<proteinExistence type="predicted"/>
<dbReference type="EMBL" id="PSQE01000005">
    <property type="protein sequence ID" value="RHN55354.1"/>
    <property type="molecule type" value="Genomic_DNA"/>
</dbReference>
<comment type="caution">
    <text evidence="1">The sequence shown here is derived from an EMBL/GenBank/DDBJ whole genome shotgun (WGS) entry which is preliminary data.</text>
</comment>
<name>A0A396HTS3_MEDTR</name>
<dbReference type="Gramene" id="rna30524">
    <property type="protein sequence ID" value="RHN55354.1"/>
    <property type="gene ID" value="gene30524"/>
</dbReference>
<dbReference type="AlphaFoldDB" id="A0A396HTS3"/>